<dbReference type="Proteomes" id="UP000030512">
    <property type="component" value="Chromosome"/>
</dbReference>
<dbReference type="RefSeq" id="WP_036272200.1">
    <property type="nucleotide sequence ID" value="NZ_CP014476.1"/>
</dbReference>
<evidence type="ECO:0000313" key="3">
    <source>
        <dbReference type="Proteomes" id="UP000030512"/>
    </source>
</evidence>
<proteinExistence type="predicted"/>
<keyword evidence="1" id="KW-0812">Transmembrane</keyword>
<name>A0A140E474_9GAMM</name>
<keyword evidence="1" id="KW-1133">Transmembrane helix</keyword>
<keyword evidence="3" id="KW-1185">Reference proteome</keyword>
<organism evidence="2 3">
    <name type="scientific">Methylomonas denitrificans</name>
    <dbReference type="NCBI Taxonomy" id="1538553"/>
    <lineage>
        <taxon>Bacteria</taxon>
        <taxon>Pseudomonadati</taxon>
        <taxon>Pseudomonadota</taxon>
        <taxon>Gammaproteobacteria</taxon>
        <taxon>Methylococcales</taxon>
        <taxon>Methylococcaceae</taxon>
        <taxon>Methylomonas</taxon>
    </lineage>
</organism>
<dbReference type="EMBL" id="CP014476">
    <property type="protein sequence ID" value="AMK75198.1"/>
    <property type="molecule type" value="Genomic_DNA"/>
</dbReference>
<feature type="transmembrane region" description="Helical" evidence="1">
    <location>
        <begin position="12"/>
        <end position="31"/>
    </location>
</feature>
<reference evidence="2 3" key="1">
    <citation type="journal article" date="2015" name="Environ. Microbiol.">
        <title>Methane oxidation coupled to nitrate reduction under hypoxia by the Gammaproteobacterium Methylomonas denitrificans, sp. nov. type strain FJG1.</title>
        <authorList>
            <person name="Kits K.D."/>
            <person name="Klotz M.G."/>
            <person name="Stein L.Y."/>
        </authorList>
    </citation>
    <scope>NUCLEOTIDE SEQUENCE [LARGE SCALE GENOMIC DNA]</scope>
    <source>
        <strain evidence="2 3">FJG1</strain>
    </source>
</reference>
<protein>
    <submittedName>
        <fullName evidence="2">Uncharacterized protein</fullName>
    </submittedName>
</protein>
<evidence type="ECO:0000313" key="2">
    <source>
        <dbReference type="EMBL" id="AMK75198.1"/>
    </source>
</evidence>
<accession>A0A140E474</accession>
<evidence type="ECO:0000256" key="1">
    <source>
        <dbReference type="SAM" id="Phobius"/>
    </source>
</evidence>
<gene>
    <name evidence="2" type="ORF">JT25_001640</name>
</gene>
<sequence length="59" mass="6360">MNDSDAAKKVIVVDLQMPFFSIVVLMVKWALASIPAIIILAVIFSLVSGVMGGLLFPRI</sequence>
<dbReference type="AlphaFoldDB" id="A0A140E474"/>
<keyword evidence="1" id="KW-0472">Membrane</keyword>
<feature type="transmembrane region" description="Helical" evidence="1">
    <location>
        <begin position="37"/>
        <end position="56"/>
    </location>
</feature>
<dbReference type="KEGG" id="mdn:JT25_001640"/>